<accession>A0ABU1S898</accession>
<feature type="transmembrane region" description="Helical" evidence="1">
    <location>
        <begin position="6"/>
        <end position="28"/>
    </location>
</feature>
<keyword evidence="1" id="KW-0472">Membrane</keyword>
<evidence type="ECO:0000256" key="1">
    <source>
        <dbReference type="SAM" id="Phobius"/>
    </source>
</evidence>
<proteinExistence type="predicted"/>
<comment type="caution">
    <text evidence="2">The sequence shown here is derived from an EMBL/GenBank/DDBJ whole genome shotgun (WGS) entry which is preliminary data.</text>
</comment>
<evidence type="ECO:0008006" key="4">
    <source>
        <dbReference type="Google" id="ProtNLM"/>
    </source>
</evidence>
<gene>
    <name evidence="2" type="ORF">J2Y69_000411</name>
</gene>
<keyword evidence="3" id="KW-1185">Reference proteome</keyword>
<reference evidence="2 3" key="1">
    <citation type="submission" date="2023-07" db="EMBL/GenBank/DDBJ databases">
        <title>Sorghum-associated microbial communities from plants grown in Nebraska, USA.</title>
        <authorList>
            <person name="Schachtman D."/>
        </authorList>
    </citation>
    <scope>NUCLEOTIDE SEQUENCE [LARGE SCALE GENOMIC DNA]</scope>
    <source>
        <strain evidence="2 3">2980</strain>
    </source>
</reference>
<evidence type="ECO:0000313" key="2">
    <source>
        <dbReference type="EMBL" id="MDR6865829.1"/>
    </source>
</evidence>
<dbReference type="EMBL" id="JAVDUM010000001">
    <property type="protein sequence ID" value="MDR6865829.1"/>
    <property type="molecule type" value="Genomic_DNA"/>
</dbReference>
<keyword evidence="1" id="KW-0812">Transmembrane</keyword>
<keyword evidence="1" id="KW-1133">Transmembrane helix</keyword>
<evidence type="ECO:0000313" key="3">
    <source>
        <dbReference type="Proteomes" id="UP001259347"/>
    </source>
</evidence>
<protein>
    <recommendedName>
        <fullName evidence="4">Secreted protein</fullName>
    </recommendedName>
</protein>
<organism evidence="2 3">
    <name type="scientific">Microbacterium resistens</name>
    <dbReference type="NCBI Taxonomy" id="156977"/>
    <lineage>
        <taxon>Bacteria</taxon>
        <taxon>Bacillati</taxon>
        <taxon>Actinomycetota</taxon>
        <taxon>Actinomycetes</taxon>
        <taxon>Micrococcales</taxon>
        <taxon>Microbacteriaceae</taxon>
        <taxon>Microbacterium</taxon>
    </lineage>
</organism>
<sequence>METVPAWIEAIATVLAFVAASIAAFAAWRTMQHDRERSRREAGAGVSAWWVHSISGTEDAWGVIITNTSSNTRTGVRISTRGNARSASGAIEIGLLPPGLFFVESCNGKSTENRAWHLPRSLVTLQDFEALTRSTKHEVTRIEYDDSASATSWSWTPTSGLTELRQAGHGTIVDEAPR</sequence>
<dbReference type="Proteomes" id="UP001259347">
    <property type="component" value="Unassembled WGS sequence"/>
</dbReference>
<name>A0ABU1S898_9MICO</name>